<dbReference type="Pfam" id="PF13305">
    <property type="entry name" value="TetR_C_33"/>
    <property type="match status" value="1"/>
</dbReference>
<dbReference type="InterPro" id="IPR001647">
    <property type="entry name" value="HTH_TetR"/>
</dbReference>
<evidence type="ECO:0000256" key="4">
    <source>
        <dbReference type="PROSITE-ProRule" id="PRU00335"/>
    </source>
</evidence>
<gene>
    <name evidence="6" type="ORF">ACFFGH_28860</name>
</gene>
<dbReference type="SUPFAM" id="SSF48498">
    <property type="entry name" value="Tetracyclin repressor-like, C-terminal domain"/>
    <property type="match status" value="1"/>
</dbReference>
<dbReference type="InterPro" id="IPR025996">
    <property type="entry name" value="MT1864/Rv1816-like_C"/>
</dbReference>
<keyword evidence="1" id="KW-0805">Transcription regulation</keyword>
<dbReference type="Proteomes" id="UP001589896">
    <property type="component" value="Unassembled WGS sequence"/>
</dbReference>
<proteinExistence type="predicted"/>
<evidence type="ECO:0000259" key="5">
    <source>
        <dbReference type="PROSITE" id="PS50977"/>
    </source>
</evidence>
<keyword evidence="3" id="KW-0804">Transcription</keyword>
<evidence type="ECO:0000256" key="1">
    <source>
        <dbReference type="ARBA" id="ARBA00023015"/>
    </source>
</evidence>
<dbReference type="InterPro" id="IPR009057">
    <property type="entry name" value="Homeodomain-like_sf"/>
</dbReference>
<feature type="domain" description="HTH tetR-type" evidence="5">
    <location>
        <begin position="5"/>
        <end position="65"/>
    </location>
</feature>
<comment type="caution">
    <text evidence="6">The sequence shown here is derived from an EMBL/GenBank/DDBJ whole genome shotgun (WGS) entry which is preliminary data.</text>
</comment>
<keyword evidence="2 4" id="KW-0238">DNA-binding</keyword>
<sequence length="193" mass="20315">MPRAGLSPERVVSEAELLIDEVGFEQLTLAAVAARLTVRLPSLYKHVESLGALRSQLAVRATRELADVIIRATAGRSRGDAVRALAGEYRRWALEHPGRYAATVRAPDPSNAEAVAAADAAVRAVLAVLDGYGLAGDDLIDATRSLRASLHGYLALEAAGGFGLPQSIEVSFGRHVENLVAALETAAGKAARR</sequence>
<protein>
    <submittedName>
        <fullName evidence="6">TetR/AcrR family transcriptional regulator</fullName>
    </submittedName>
</protein>
<dbReference type="EMBL" id="JBHLTG010000009">
    <property type="protein sequence ID" value="MFC0681863.1"/>
    <property type="molecule type" value="Genomic_DNA"/>
</dbReference>
<dbReference type="PROSITE" id="PS50977">
    <property type="entry name" value="HTH_TETR_2"/>
    <property type="match status" value="1"/>
</dbReference>
<dbReference type="SUPFAM" id="SSF46689">
    <property type="entry name" value="Homeodomain-like"/>
    <property type="match status" value="1"/>
</dbReference>
<keyword evidence="7" id="KW-1185">Reference proteome</keyword>
<feature type="DNA-binding region" description="H-T-H motif" evidence="4">
    <location>
        <begin position="28"/>
        <end position="47"/>
    </location>
</feature>
<dbReference type="RefSeq" id="WP_386675282.1">
    <property type="nucleotide sequence ID" value="NZ_JBHLTG010000009.1"/>
</dbReference>
<evidence type="ECO:0000256" key="3">
    <source>
        <dbReference type="ARBA" id="ARBA00023163"/>
    </source>
</evidence>
<evidence type="ECO:0000313" key="6">
    <source>
        <dbReference type="EMBL" id="MFC0681863.1"/>
    </source>
</evidence>
<reference evidence="6 7" key="1">
    <citation type="submission" date="2024-09" db="EMBL/GenBank/DDBJ databases">
        <authorList>
            <person name="Sun Q."/>
            <person name="Mori K."/>
        </authorList>
    </citation>
    <scope>NUCLEOTIDE SEQUENCE [LARGE SCALE GENOMIC DNA]</scope>
    <source>
        <strain evidence="6 7">KCTC 23076</strain>
    </source>
</reference>
<name>A0ABV6S148_9GAMM</name>
<organism evidence="6 7">
    <name type="scientific">Lysobacter korlensis</name>
    <dbReference type="NCBI Taxonomy" id="553636"/>
    <lineage>
        <taxon>Bacteria</taxon>
        <taxon>Pseudomonadati</taxon>
        <taxon>Pseudomonadota</taxon>
        <taxon>Gammaproteobacteria</taxon>
        <taxon>Lysobacterales</taxon>
        <taxon>Lysobacteraceae</taxon>
        <taxon>Lysobacter</taxon>
    </lineage>
</organism>
<accession>A0ABV6S148</accession>
<dbReference type="Gene3D" id="1.10.10.60">
    <property type="entry name" value="Homeodomain-like"/>
    <property type="match status" value="1"/>
</dbReference>
<evidence type="ECO:0000256" key="2">
    <source>
        <dbReference type="ARBA" id="ARBA00023125"/>
    </source>
</evidence>
<dbReference type="Gene3D" id="1.10.357.10">
    <property type="entry name" value="Tetracycline Repressor, domain 2"/>
    <property type="match status" value="1"/>
</dbReference>
<evidence type="ECO:0000313" key="7">
    <source>
        <dbReference type="Proteomes" id="UP001589896"/>
    </source>
</evidence>
<dbReference type="InterPro" id="IPR036271">
    <property type="entry name" value="Tet_transcr_reg_TetR-rel_C_sf"/>
</dbReference>